<reference evidence="2 3" key="1">
    <citation type="submission" date="2019-03" db="EMBL/GenBank/DDBJ databases">
        <title>Primorskyibacter sp. SS33 isolated from sediments.</title>
        <authorList>
            <person name="Xunke S."/>
        </authorList>
    </citation>
    <scope>NUCLEOTIDE SEQUENCE [LARGE SCALE GENOMIC DNA]</scope>
    <source>
        <strain evidence="2 3">SS33</strain>
    </source>
</reference>
<protein>
    <submittedName>
        <fullName evidence="2">Trigger factor</fullName>
    </submittedName>
</protein>
<evidence type="ECO:0000313" key="2">
    <source>
        <dbReference type="EMBL" id="TDL79578.1"/>
    </source>
</evidence>
<gene>
    <name evidence="2" type="ORF">E2L08_09760</name>
</gene>
<dbReference type="Pfam" id="PF19834">
    <property type="entry name" value="DUF6314"/>
    <property type="match status" value="1"/>
</dbReference>
<keyword evidence="3" id="KW-1185">Reference proteome</keyword>
<dbReference type="InterPro" id="IPR045632">
    <property type="entry name" value="DUF6314"/>
</dbReference>
<sequence length="141" mass="15794">MGPQLARFAGDWTLMRAIEDRRLGRSGLFEGHATFRPEGAVLRYDEAGRLSLGGATMAARQTHLWRLEGGRIHVSFADGRPFHDFDPDLAEAAARHDCAPDLYRAIYGFGDWPCWTLRWQVTGPVKDYTSLSRYRPANAAG</sequence>
<evidence type="ECO:0000259" key="1">
    <source>
        <dbReference type="Pfam" id="PF19834"/>
    </source>
</evidence>
<dbReference type="AlphaFoldDB" id="A0A4R6AB84"/>
<dbReference type="Proteomes" id="UP000295701">
    <property type="component" value="Unassembled WGS sequence"/>
</dbReference>
<feature type="domain" description="DUF6314" evidence="1">
    <location>
        <begin position="8"/>
        <end position="135"/>
    </location>
</feature>
<dbReference type="OrthoDB" id="7351979at2"/>
<organism evidence="2 3">
    <name type="scientific">Palleronia sediminis</name>
    <dbReference type="NCBI Taxonomy" id="2547833"/>
    <lineage>
        <taxon>Bacteria</taxon>
        <taxon>Pseudomonadati</taxon>
        <taxon>Pseudomonadota</taxon>
        <taxon>Alphaproteobacteria</taxon>
        <taxon>Rhodobacterales</taxon>
        <taxon>Roseobacteraceae</taxon>
        <taxon>Palleronia</taxon>
    </lineage>
</organism>
<evidence type="ECO:0000313" key="3">
    <source>
        <dbReference type="Proteomes" id="UP000295701"/>
    </source>
</evidence>
<dbReference type="EMBL" id="SNAA01000009">
    <property type="protein sequence ID" value="TDL79578.1"/>
    <property type="molecule type" value="Genomic_DNA"/>
</dbReference>
<name>A0A4R6AB84_9RHOB</name>
<dbReference type="RefSeq" id="WP_133396882.1">
    <property type="nucleotide sequence ID" value="NZ_SNAA01000009.1"/>
</dbReference>
<proteinExistence type="predicted"/>
<comment type="caution">
    <text evidence="2">The sequence shown here is derived from an EMBL/GenBank/DDBJ whole genome shotgun (WGS) entry which is preliminary data.</text>
</comment>
<accession>A0A4R6AB84</accession>